<reference evidence="4" key="1">
    <citation type="submission" date="2015-01" db="EMBL/GenBank/DDBJ databases">
        <authorList>
            <person name="Aksoy S."/>
            <person name="Warren W."/>
            <person name="Wilson R.K."/>
        </authorList>
    </citation>
    <scope>NUCLEOTIDE SEQUENCE [LARGE SCALE GENOMIC DNA]</scope>
    <source>
        <strain evidence="4">IAEA</strain>
    </source>
</reference>
<dbReference type="AlphaFoldDB" id="A0A1B0BX02"/>
<dbReference type="GO" id="GO:0045505">
    <property type="term" value="F:dynein intermediate chain binding"/>
    <property type="evidence" value="ECO:0007669"/>
    <property type="project" value="InterPro"/>
</dbReference>
<dbReference type="Proteomes" id="UP000092460">
    <property type="component" value="Unassembled WGS sequence"/>
</dbReference>
<name>A0A1B0BX02_9MUSC</name>
<dbReference type="GO" id="GO:0005858">
    <property type="term" value="C:axonemal dynein complex"/>
    <property type="evidence" value="ECO:0007669"/>
    <property type="project" value="TreeGrafter"/>
</dbReference>
<evidence type="ECO:0000256" key="1">
    <source>
        <dbReference type="ARBA" id="ARBA00008887"/>
    </source>
</evidence>
<dbReference type="VEuPathDB" id="VectorBase:GPPI043077"/>
<dbReference type="EMBL" id="JXJN01022021">
    <property type="status" value="NOT_ANNOTATED_CDS"/>
    <property type="molecule type" value="Genomic_DNA"/>
</dbReference>
<dbReference type="Gene3D" id="1.20.1270.280">
    <property type="match status" value="1"/>
</dbReference>
<feature type="domain" description="Dynein heavy chain C-terminal" evidence="2">
    <location>
        <begin position="4"/>
        <end position="63"/>
    </location>
</feature>
<organism evidence="3 4">
    <name type="scientific">Glossina palpalis gambiensis</name>
    <dbReference type="NCBI Taxonomy" id="67801"/>
    <lineage>
        <taxon>Eukaryota</taxon>
        <taxon>Metazoa</taxon>
        <taxon>Ecdysozoa</taxon>
        <taxon>Arthropoda</taxon>
        <taxon>Hexapoda</taxon>
        <taxon>Insecta</taxon>
        <taxon>Pterygota</taxon>
        <taxon>Neoptera</taxon>
        <taxon>Endopterygota</taxon>
        <taxon>Diptera</taxon>
        <taxon>Brachycera</taxon>
        <taxon>Muscomorpha</taxon>
        <taxon>Hippoboscoidea</taxon>
        <taxon>Glossinidae</taxon>
        <taxon>Glossina</taxon>
    </lineage>
</organism>
<reference evidence="3" key="2">
    <citation type="submission" date="2020-05" db="UniProtKB">
        <authorList>
            <consortium name="EnsemblMetazoa"/>
        </authorList>
    </citation>
    <scope>IDENTIFICATION</scope>
    <source>
        <strain evidence="3">IAEA</strain>
    </source>
</reference>
<keyword evidence="4" id="KW-1185">Reference proteome</keyword>
<dbReference type="InterPro" id="IPR041228">
    <property type="entry name" value="Dynein_C"/>
</dbReference>
<evidence type="ECO:0000313" key="3">
    <source>
        <dbReference type="EnsemblMetazoa" id="GPPI043077-PA"/>
    </source>
</evidence>
<dbReference type="GO" id="GO:0007018">
    <property type="term" value="P:microtubule-based movement"/>
    <property type="evidence" value="ECO:0007669"/>
    <property type="project" value="InterPro"/>
</dbReference>
<dbReference type="PANTHER" id="PTHR46532:SF4">
    <property type="entry name" value="AAA+ ATPASE DOMAIN-CONTAINING PROTEIN"/>
    <property type="match status" value="1"/>
</dbReference>
<sequence>MGALSSMNIFHRQENDRMQRIIMLVRAILKDLLLAIEGTTIISEQLRDALDNILNACVPDIWHFTAKFGVNTRQTRTSVAFDYAKEMKCDQLQSILLVKELSNR</sequence>
<comment type="similarity">
    <text evidence="1">Belongs to the dynein heavy chain family.</text>
</comment>
<proteinExistence type="inferred from homology"/>
<dbReference type="GO" id="GO:0051959">
    <property type="term" value="F:dynein light intermediate chain binding"/>
    <property type="evidence" value="ECO:0007669"/>
    <property type="project" value="InterPro"/>
</dbReference>
<dbReference type="EnsemblMetazoa" id="GPPI043077-RA">
    <property type="protein sequence ID" value="GPPI043077-PA"/>
    <property type="gene ID" value="GPPI043077"/>
</dbReference>
<evidence type="ECO:0000259" key="2">
    <source>
        <dbReference type="Pfam" id="PF18199"/>
    </source>
</evidence>
<protein>
    <recommendedName>
        <fullName evidence="2">Dynein heavy chain C-terminal domain-containing protein</fullName>
    </recommendedName>
</protein>
<dbReference type="STRING" id="67801.A0A1B0BX02"/>
<evidence type="ECO:0000313" key="4">
    <source>
        <dbReference type="Proteomes" id="UP000092460"/>
    </source>
</evidence>
<accession>A0A1B0BX02</accession>
<dbReference type="InterPro" id="IPR026983">
    <property type="entry name" value="DHC"/>
</dbReference>
<dbReference type="PANTHER" id="PTHR46532">
    <property type="entry name" value="MALE FERTILITY FACTOR KL5"/>
    <property type="match status" value="1"/>
</dbReference>
<dbReference type="Pfam" id="PF18199">
    <property type="entry name" value="Dynein_C"/>
    <property type="match status" value="1"/>
</dbReference>